<dbReference type="Pfam" id="PF04832">
    <property type="entry name" value="SOUL"/>
    <property type="match status" value="1"/>
</dbReference>
<dbReference type="SUPFAM" id="SSF55136">
    <property type="entry name" value="Probable bacterial effector-binding domain"/>
    <property type="match status" value="1"/>
</dbReference>
<sequence length="208" mass="22117">MSASLRAAAPVARPRAPVRFRRRAPAVIRAATTADADSPPYQVAARKDLYELRIYGGHYVCRAPYNNREKGLAALMSYIEGGNEESKTFPATQPLIMRYECAPGTEDVVGKTMELSLGAGVADPPASAEPEAVGVAAAGGELVAVVGFEGVATPELAGEYRRLLTAAIRSDGLELAEPDGFRLATYGQLYSLKPRLNELMLKVKPPGA</sequence>
<gene>
    <name evidence="2" type="ORF">MICPUN_56932</name>
</gene>
<accession>C1E1N2</accession>
<dbReference type="PANTHER" id="PTHR11220:SF58">
    <property type="entry name" value="SOUL HEME-BINDING FAMILY PROTEIN"/>
    <property type="match status" value="1"/>
</dbReference>
<protein>
    <recommendedName>
        <fullName evidence="4">SOUL heme-binding protein</fullName>
    </recommendedName>
</protein>
<dbReference type="AlphaFoldDB" id="C1E1N2"/>
<dbReference type="OMA" id="AMYPPTQ"/>
<dbReference type="PANTHER" id="PTHR11220">
    <property type="entry name" value="HEME-BINDING PROTEIN-RELATED"/>
    <property type="match status" value="1"/>
</dbReference>
<keyword evidence="3" id="KW-1185">Reference proteome</keyword>
<comment type="similarity">
    <text evidence="1">Belongs to the HEBP family.</text>
</comment>
<evidence type="ECO:0000313" key="3">
    <source>
        <dbReference type="Proteomes" id="UP000002009"/>
    </source>
</evidence>
<evidence type="ECO:0000256" key="1">
    <source>
        <dbReference type="ARBA" id="ARBA00009817"/>
    </source>
</evidence>
<dbReference type="Gene3D" id="3.20.80.10">
    <property type="entry name" value="Regulatory factor, effector binding domain"/>
    <property type="match status" value="1"/>
</dbReference>
<reference evidence="2 3" key="1">
    <citation type="journal article" date="2009" name="Science">
        <title>Green evolution and dynamic adaptations revealed by genomes of the marine picoeukaryotes Micromonas.</title>
        <authorList>
            <person name="Worden A.Z."/>
            <person name="Lee J.H."/>
            <person name="Mock T."/>
            <person name="Rouze P."/>
            <person name="Simmons M.P."/>
            <person name="Aerts A.L."/>
            <person name="Allen A.E."/>
            <person name="Cuvelier M.L."/>
            <person name="Derelle E."/>
            <person name="Everett M.V."/>
            <person name="Foulon E."/>
            <person name="Grimwood J."/>
            <person name="Gundlach H."/>
            <person name="Henrissat B."/>
            <person name="Napoli C."/>
            <person name="McDonald S.M."/>
            <person name="Parker M.S."/>
            <person name="Rombauts S."/>
            <person name="Salamov A."/>
            <person name="Von Dassow P."/>
            <person name="Badger J.H."/>
            <person name="Coutinho P.M."/>
            <person name="Demir E."/>
            <person name="Dubchak I."/>
            <person name="Gentemann C."/>
            <person name="Eikrem W."/>
            <person name="Gready J.E."/>
            <person name="John U."/>
            <person name="Lanier W."/>
            <person name="Lindquist E.A."/>
            <person name="Lucas S."/>
            <person name="Mayer K.F."/>
            <person name="Moreau H."/>
            <person name="Not F."/>
            <person name="Otillar R."/>
            <person name="Panaud O."/>
            <person name="Pangilinan J."/>
            <person name="Paulsen I."/>
            <person name="Piegu B."/>
            <person name="Poliakov A."/>
            <person name="Robbens S."/>
            <person name="Schmutz J."/>
            <person name="Toulza E."/>
            <person name="Wyss T."/>
            <person name="Zelensky A."/>
            <person name="Zhou K."/>
            <person name="Armbrust E.V."/>
            <person name="Bhattacharya D."/>
            <person name="Goodenough U.W."/>
            <person name="Van de Peer Y."/>
            <person name="Grigoriev I.V."/>
        </authorList>
    </citation>
    <scope>NUCLEOTIDE SEQUENCE [LARGE SCALE GENOMIC DNA]</scope>
    <source>
        <strain evidence="3">RCC299 / NOUM17</strain>
    </source>
</reference>
<dbReference type="InParanoid" id="C1E1N2"/>
<dbReference type="InterPro" id="IPR011256">
    <property type="entry name" value="Reg_factor_effector_dom_sf"/>
</dbReference>
<organism evidence="2 3">
    <name type="scientific">Micromonas commoda (strain RCC299 / NOUM17 / CCMP2709)</name>
    <name type="common">Picoplanktonic green alga</name>
    <dbReference type="NCBI Taxonomy" id="296587"/>
    <lineage>
        <taxon>Eukaryota</taxon>
        <taxon>Viridiplantae</taxon>
        <taxon>Chlorophyta</taxon>
        <taxon>Mamiellophyceae</taxon>
        <taxon>Mamiellales</taxon>
        <taxon>Mamiellaceae</taxon>
        <taxon>Micromonas</taxon>
    </lineage>
</organism>
<dbReference type="KEGG" id="mis:MICPUN_56932"/>
<dbReference type="OrthoDB" id="511660at2759"/>
<evidence type="ECO:0008006" key="4">
    <source>
        <dbReference type="Google" id="ProtNLM"/>
    </source>
</evidence>
<dbReference type="eggNOG" id="ENOG502SFNB">
    <property type="taxonomic scope" value="Eukaryota"/>
</dbReference>
<dbReference type="RefSeq" id="XP_002500513.1">
    <property type="nucleotide sequence ID" value="XM_002500467.1"/>
</dbReference>
<dbReference type="EMBL" id="CP001324">
    <property type="protein sequence ID" value="ACO61771.1"/>
    <property type="molecule type" value="Genomic_DNA"/>
</dbReference>
<proteinExistence type="inferred from homology"/>
<name>C1E1N2_MICCC</name>
<dbReference type="InterPro" id="IPR006917">
    <property type="entry name" value="SOUL_heme-bd"/>
</dbReference>
<evidence type="ECO:0000313" key="2">
    <source>
        <dbReference type="EMBL" id="ACO61771.1"/>
    </source>
</evidence>
<dbReference type="GeneID" id="8242128"/>
<dbReference type="Proteomes" id="UP000002009">
    <property type="component" value="Chromosome 3"/>
</dbReference>